<sequence>MAFNAKLKIGGKDNIDVIRCNYALHRDVDSKGRPSSGVYGGTVNLSVESTDDTSIIESMVNQYKPVDGTVTFKKGDEDAKMKELTWEKGYVIRFQEGIDITGTQPMLIDFTISAEKIKIGNAEHKNEWPK</sequence>
<dbReference type="GO" id="GO:0033104">
    <property type="term" value="C:type VI protein secretion system complex"/>
    <property type="evidence" value="ECO:0007669"/>
    <property type="project" value="InterPro"/>
</dbReference>
<keyword evidence="2" id="KW-1185">Reference proteome</keyword>
<dbReference type="RefSeq" id="WP_146788328.1">
    <property type="nucleotide sequence ID" value="NZ_BAABIO010000003.1"/>
</dbReference>
<organism evidence="1 2">
    <name type="scientific">Flavisolibacter ginsenosidimutans</name>
    <dbReference type="NCBI Taxonomy" id="661481"/>
    <lineage>
        <taxon>Bacteria</taxon>
        <taxon>Pseudomonadati</taxon>
        <taxon>Bacteroidota</taxon>
        <taxon>Chitinophagia</taxon>
        <taxon>Chitinophagales</taxon>
        <taxon>Chitinophagaceae</taxon>
        <taxon>Flavisolibacter</taxon>
    </lineage>
</organism>
<accession>A0A5B8UJT9</accession>
<gene>
    <name evidence="1" type="ORF">FSB75_13250</name>
</gene>
<evidence type="ECO:0000313" key="1">
    <source>
        <dbReference type="EMBL" id="QEC56823.1"/>
    </source>
</evidence>
<dbReference type="EMBL" id="CP042433">
    <property type="protein sequence ID" value="QEC56823.1"/>
    <property type="molecule type" value="Genomic_DNA"/>
</dbReference>
<dbReference type="InterPro" id="IPR041408">
    <property type="entry name" value="Hcp_Tssd"/>
</dbReference>
<evidence type="ECO:0000313" key="2">
    <source>
        <dbReference type="Proteomes" id="UP000321204"/>
    </source>
</evidence>
<dbReference type="AlphaFoldDB" id="A0A5B8UJT9"/>
<proteinExistence type="predicted"/>
<dbReference type="Pfam" id="PF17642">
    <property type="entry name" value="TssD"/>
    <property type="match status" value="1"/>
</dbReference>
<protein>
    <submittedName>
        <fullName evidence="1">Type VI secretion system needle protein Hcp</fullName>
    </submittedName>
</protein>
<dbReference type="KEGG" id="fgg:FSB75_13250"/>
<dbReference type="Proteomes" id="UP000321204">
    <property type="component" value="Chromosome"/>
</dbReference>
<dbReference type="OrthoDB" id="955509at2"/>
<reference evidence="1 2" key="1">
    <citation type="journal article" date="2015" name="Int. J. Syst. Evol. Microbiol.">
        <title>Flavisolibacter ginsenosidimutans sp. nov., with ginsenoside-converting activity isolated from soil used for cultivating ginseng.</title>
        <authorList>
            <person name="Zhao Y."/>
            <person name="Liu Q."/>
            <person name="Kang M.S."/>
            <person name="Jin F."/>
            <person name="Yu H."/>
            <person name="Im W.T."/>
        </authorList>
    </citation>
    <scope>NUCLEOTIDE SEQUENCE [LARGE SCALE GENOMIC DNA]</scope>
    <source>
        <strain evidence="1 2">Gsoil 636</strain>
    </source>
</reference>
<name>A0A5B8UJT9_9BACT</name>